<keyword evidence="2" id="KW-0175">Coiled coil</keyword>
<feature type="region of interest" description="Disordered" evidence="3">
    <location>
        <begin position="238"/>
        <end position="264"/>
    </location>
</feature>
<dbReference type="PaxDb" id="2903-EOD14662"/>
<dbReference type="OMA" id="EWHADIV"/>
<dbReference type="STRING" id="2903.R1BXY7"/>
<feature type="compositionally biased region" description="Acidic residues" evidence="3">
    <location>
        <begin position="1069"/>
        <end position="1089"/>
    </location>
</feature>
<dbReference type="InterPro" id="IPR001300">
    <property type="entry name" value="Peptidase_C2_calpain_cat"/>
</dbReference>
<evidence type="ECO:0000256" key="2">
    <source>
        <dbReference type="SAM" id="Coils"/>
    </source>
</evidence>
<dbReference type="GO" id="GO:0004198">
    <property type="term" value="F:calcium-dependent cysteine-type endopeptidase activity"/>
    <property type="evidence" value="ECO:0007669"/>
    <property type="project" value="InterPro"/>
</dbReference>
<evidence type="ECO:0000259" key="4">
    <source>
        <dbReference type="PROSITE" id="PS50203"/>
    </source>
</evidence>
<dbReference type="InterPro" id="IPR038765">
    <property type="entry name" value="Papain-like_cys_pep_sf"/>
</dbReference>
<dbReference type="SUPFAM" id="SSF54001">
    <property type="entry name" value="Cysteine proteinases"/>
    <property type="match status" value="1"/>
</dbReference>
<feature type="compositionally biased region" description="Basic and acidic residues" evidence="3">
    <location>
        <begin position="58"/>
        <end position="67"/>
    </location>
</feature>
<feature type="coiled-coil region" evidence="2">
    <location>
        <begin position="169"/>
        <end position="225"/>
    </location>
</feature>
<name>A0A0D3ITS7_EMIH1</name>
<feature type="region of interest" description="Disordered" evidence="3">
    <location>
        <begin position="115"/>
        <end position="153"/>
    </location>
</feature>
<dbReference type="SMART" id="SM00230">
    <property type="entry name" value="CysPc"/>
    <property type="match status" value="1"/>
</dbReference>
<organism evidence="5 6">
    <name type="scientific">Emiliania huxleyi (strain CCMP1516)</name>
    <dbReference type="NCBI Taxonomy" id="280463"/>
    <lineage>
        <taxon>Eukaryota</taxon>
        <taxon>Haptista</taxon>
        <taxon>Haptophyta</taxon>
        <taxon>Prymnesiophyceae</taxon>
        <taxon>Isochrysidales</taxon>
        <taxon>Noelaerhabdaceae</taxon>
        <taxon>Emiliania</taxon>
    </lineage>
</organism>
<keyword evidence="6" id="KW-1185">Reference proteome</keyword>
<feature type="compositionally biased region" description="Low complexity" evidence="3">
    <location>
        <begin position="252"/>
        <end position="263"/>
    </location>
</feature>
<comment type="caution">
    <text evidence="1">Lacks conserved residue(s) required for the propagation of feature annotation.</text>
</comment>
<feature type="compositionally biased region" description="Polar residues" evidence="3">
    <location>
        <begin position="743"/>
        <end position="754"/>
    </location>
</feature>
<feature type="compositionally biased region" description="Basic residues" evidence="3">
    <location>
        <begin position="134"/>
        <end position="143"/>
    </location>
</feature>
<evidence type="ECO:0000313" key="5">
    <source>
        <dbReference type="EnsemblProtists" id="EOD14662"/>
    </source>
</evidence>
<dbReference type="GO" id="GO:0006508">
    <property type="term" value="P:proteolysis"/>
    <property type="evidence" value="ECO:0007669"/>
    <property type="project" value="InterPro"/>
</dbReference>
<feature type="region of interest" description="Disordered" evidence="3">
    <location>
        <begin position="1153"/>
        <end position="1180"/>
    </location>
</feature>
<accession>A0A0D3ITS7</accession>
<dbReference type="InterPro" id="IPR053033">
    <property type="entry name" value="Androglobin-like"/>
</dbReference>
<feature type="domain" description="Calpain catalytic" evidence="4">
    <location>
        <begin position="335"/>
        <end position="638"/>
    </location>
</feature>
<evidence type="ECO:0000256" key="1">
    <source>
        <dbReference type="PROSITE-ProRule" id="PRU00239"/>
    </source>
</evidence>
<feature type="region of interest" description="Disordered" evidence="3">
    <location>
        <begin position="17"/>
        <end position="102"/>
    </location>
</feature>
<dbReference type="PANTHER" id="PTHR46298">
    <property type="entry name" value="ANDROGLOBIN"/>
    <property type="match status" value="1"/>
</dbReference>
<reference evidence="6" key="1">
    <citation type="journal article" date="2013" name="Nature">
        <title>Pan genome of the phytoplankton Emiliania underpins its global distribution.</title>
        <authorList>
            <person name="Read B.A."/>
            <person name="Kegel J."/>
            <person name="Klute M.J."/>
            <person name="Kuo A."/>
            <person name="Lefebvre S.C."/>
            <person name="Maumus F."/>
            <person name="Mayer C."/>
            <person name="Miller J."/>
            <person name="Monier A."/>
            <person name="Salamov A."/>
            <person name="Young J."/>
            <person name="Aguilar M."/>
            <person name="Claverie J.M."/>
            <person name="Frickenhaus S."/>
            <person name="Gonzalez K."/>
            <person name="Herman E.K."/>
            <person name="Lin Y.C."/>
            <person name="Napier J."/>
            <person name="Ogata H."/>
            <person name="Sarno A.F."/>
            <person name="Shmutz J."/>
            <person name="Schroeder D."/>
            <person name="de Vargas C."/>
            <person name="Verret F."/>
            <person name="von Dassow P."/>
            <person name="Valentin K."/>
            <person name="Van de Peer Y."/>
            <person name="Wheeler G."/>
            <person name="Dacks J.B."/>
            <person name="Delwiche C.F."/>
            <person name="Dyhrman S.T."/>
            <person name="Glockner G."/>
            <person name="John U."/>
            <person name="Richards T."/>
            <person name="Worden A.Z."/>
            <person name="Zhang X."/>
            <person name="Grigoriev I.V."/>
            <person name="Allen A.E."/>
            <person name="Bidle K."/>
            <person name="Borodovsky M."/>
            <person name="Bowler C."/>
            <person name="Brownlee C."/>
            <person name="Cock J.M."/>
            <person name="Elias M."/>
            <person name="Gladyshev V.N."/>
            <person name="Groth M."/>
            <person name="Guda C."/>
            <person name="Hadaegh A."/>
            <person name="Iglesias-Rodriguez M.D."/>
            <person name="Jenkins J."/>
            <person name="Jones B.M."/>
            <person name="Lawson T."/>
            <person name="Leese F."/>
            <person name="Lindquist E."/>
            <person name="Lobanov A."/>
            <person name="Lomsadze A."/>
            <person name="Malik S.B."/>
            <person name="Marsh M.E."/>
            <person name="Mackinder L."/>
            <person name="Mock T."/>
            <person name="Mueller-Roeber B."/>
            <person name="Pagarete A."/>
            <person name="Parker M."/>
            <person name="Probert I."/>
            <person name="Quesneville H."/>
            <person name="Raines C."/>
            <person name="Rensing S.A."/>
            <person name="Riano-Pachon D.M."/>
            <person name="Richier S."/>
            <person name="Rokitta S."/>
            <person name="Shiraiwa Y."/>
            <person name="Soanes D.M."/>
            <person name="van der Giezen M."/>
            <person name="Wahlund T.M."/>
            <person name="Williams B."/>
            <person name="Wilson W."/>
            <person name="Wolfe G."/>
            <person name="Wurch L.L."/>
        </authorList>
    </citation>
    <scope>NUCLEOTIDE SEQUENCE</scope>
</reference>
<feature type="region of interest" description="Disordered" evidence="3">
    <location>
        <begin position="739"/>
        <end position="763"/>
    </location>
</feature>
<protein>
    <recommendedName>
        <fullName evidence="4">Calpain catalytic domain-containing protein</fullName>
    </recommendedName>
</protein>
<dbReference type="AlphaFoldDB" id="A0A0D3ITS7"/>
<reference evidence="5" key="2">
    <citation type="submission" date="2024-10" db="UniProtKB">
        <authorList>
            <consortium name="EnsemblProtists"/>
        </authorList>
    </citation>
    <scope>IDENTIFICATION</scope>
</reference>
<dbReference type="RefSeq" id="XP_005767091.1">
    <property type="nucleotide sequence ID" value="XM_005767034.1"/>
</dbReference>
<evidence type="ECO:0000256" key="3">
    <source>
        <dbReference type="SAM" id="MobiDB-lite"/>
    </source>
</evidence>
<proteinExistence type="predicted"/>
<dbReference type="EnsemblProtists" id="EOD14662">
    <property type="protein sequence ID" value="EOD14662"/>
    <property type="gene ID" value="EMIHUDRAFT_461548"/>
</dbReference>
<dbReference type="GeneID" id="17260731"/>
<evidence type="ECO:0000313" key="6">
    <source>
        <dbReference type="Proteomes" id="UP000013827"/>
    </source>
</evidence>
<feature type="compositionally biased region" description="Basic and acidic residues" evidence="3">
    <location>
        <begin position="74"/>
        <end position="89"/>
    </location>
</feature>
<dbReference type="KEGG" id="ehx:EMIHUDRAFT_461548"/>
<dbReference type="PROSITE" id="PS50203">
    <property type="entry name" value="CALPAIN_CAT"/>
    <property type="match status" value="1"/>
</dbReference>
<dbReference type="HOGENOM" id="CLU_264398_0_0_1"/>
<dbReference type="Proteomes" id="UP000013827">
    <property type="component" value="Unassembled WGS sequence"/>
</dbReference>
<dbReference type="eggNOG" id="KOG0045">
    <property type="taxonomic scope" value="Eukaryota"/>
</dbReference>
<dbReference type="PANTHER" id="PTHR46298:SF1">
    <property type="entry name" value="ANDROGLOBIN"/>
    <property type="match status" value="1"/>
</dbReference>
<feature type="region of interest" description="Disordered" evidence="3">
    <location>
        <begin position="1058"/>
        <end position="1098"/>
    </location>
</feature>
<sequence>MARKRWDSSIHNLELYRATKLERERRRQSHQSQNAEAARKDLQARRLGRFSNILNALDKPRPKRPDEADAEEGAGERHAPSSAPSRDDASASGAAADSDRPADGLASLEAALEEVMEEAGRRRPASVGRASATRAKRGGRARRPAALPPRAGPCDERTAALMARLADCLREAEARRAEQARLYEATQEEVARCRAELEERLRGEVAALRAEHEAAERRHQAELRAATVESLAQWGSWGRRMSDDLKPPPRPLHSSPLHSSKPGLRGGVGWGAWEDAEDVAAVATPRSTVPRPTCRMPPTSFDEDLAREFTADAGEPFADPEGALLPPVLHEAAASWERPAGLLTETLAAGAELCVVHLAGAPRVASCDIVCEAADAAAKAAATALASAMHLIADHAEKFDDGAFLWELIWPRSEEGQPVVSPTGRYGVKLWEHGAWRLVTIDDRVPLDRDGKCLLPLSGNRLELWPLLLSKALLKLSSGGQGGRGEHELALHRLTGWMPAVAPVLPTVPAATTWSLVASMLARADTIVGLTLPPSGSEDSDALLEEKGLIRPAMLTVCDAREVEGRRYMRLRSRYASWRGPFCDVDETSWTPALASSLGWSRMQRLRMRAAGQTLLDFWVDEASLLSLFGAVHMLHRPAASTATSVTELDRQKGAEQVRLLVLPASDEAGGSSTRVQMCVQAPGAQEVGFSLSRFEWSSCTAPAPLLSLVVRDVWTAELDLREGIYHVEFFLPAEASKGPLLNNETTSEASVGASNGMRGGSIAAAGDGEAELNSAEAESVANGSAEATEATVEAEEADAPPLSCSLFVSHAQPVQLGEVRDVLRDALSVHSQTVSGTTKEVPPLSWAVALAVTLKPKASGTMCVTIRPPGSLPASCCRLHAVDDATGESTRVVGFCTGPVACSDASGVTLLLDVKAPAGKTPLSAGEWHADIVSDVEVEISAAELGEASLPLEQYSPNTDYRLFRSTLSSSASCSAVVHVACEGFPSAKLTLRQLRVDAEPAEAGLDRATSVIRAVTGVGCVTMHGLLPDGAPGGALLECVVDRHCAALLELPNRPVQGLVDAPPTAADEEAGEPGEDEEAGEPGEDGAETKPARGTTDLSWRLLAVAPGGVTVEKDAAFYQSLDALKSTWEAAEAGRASRAKSMREAFLAHSRDDAQPASSAAAPVRRRPLSESQSARVLSAEDWEAAAAGTSEERVEAHKKVCEAAAALRAQLLERSSAASLAELAAAKEGEVRLREASARSSSHCDGLVASLLPAACTAQEA</sequence>
<dbReference type="Pfam" id="PF00648">
    <property type="entry name" value="Peptidase_C2"/>
    <property type="match status" value="1"/>
</dbReference>